<name>A0ABQ8YSG5_9EUKA</name>
<dbReference type="EMBL" id="JAOAOG010000127">
    <property type="protein sequence ID" value="KAJ6247437.1"/>
    <property type="molecule type" value="Genomic_DNA"/>
</dbReference>
<dbReference type="Gene3D" id="1.25.10.10">
    <property type="entry name" value="Leucine-rich Repeat Variant"/>
    <property type="match status" value="1"/>
</dbReference>
<evidence type="ECO:0000256" key="7">
    <source>
        <dbReference type="ARBA" id="ARBA00023242"/>
    </source>
</evidence>
<evidence type="ECO:0000256" key="8">
    <source>
        <dbReference type="SAM" id="MobiDB-lite"/>
    </source>
</evidence>
<dbReference type="InterPro" id="IPR057947">
    <property type="entry name" value="TPR_XPO7/RBP17"/>
</dbReference>
<evidence type="ECO:0000256" key="2">
    <source>
        <dbReference type="ARBA" id="ARBA00004496"/>
    </source>
</evidence>
<keyword evidence="6" id="KW-0653">Protein transport</keyword>
<proteinExistence type="inferred from homology"/>
<keyword evidence="11" id="KW-1185">Reference proteome</keyword>
<feature type="compositionally biased region" description="Gly residues" evidence="8">
    <location>
        <begin position="653"/>
        <end position="662"/>
    </location>
</feature>
<dbReference type="InterPro" id="IPR016024">
    <property type="entry name" value="ARM-type_fold"/>
</dbReference>
<keyword evidence="5" id="KW-0963">Cytoplasm</keyword>
<dbReference type="PANTHER" id="PTHR12596">
    <property type="entry name" value="EXPORTIN 4,7-RELATED"/>
    <property type="match status" value="1"/>
</dbReference>
<keyword evidence="4" id="KW-0813">Transport</keyword>
<evidence type="ECO:0000256" key="3">
    <source>
        <dbReference type="ARBA" id="ARBA00009466"/>
    </source>
</evidence>
<gene>
    <name evidence="10" type="ORF">M0813_18967</name>
</gene>
<comment type="subcellular location">
    <subcellularLocation>
        <location evidence="2">Cytoplasm</location>
    </subcellularLocation>
    <subcellularLocation>
        <location evidence="1">Nucleus</location>
    </subcellularLocation>
</comment>
<protein>
    <submittedName>
        <fullName evidence="10">Exportin 4</fullName>
    </submittedName>
</protein>
<dbReference type="Pfam" id="PF25795">
    <property type="entry name" value="TPR_XPO7"/>
    <property type="match status" value="1"/>
</dbReference>
<feature type="region of interest" description="Disordered" evidence="8">
    <location>
        <begin position="644"/>
        <end position="675"/>
    </location>
</feature>
<feature type="region of interest" description="Disordered" evidence="8">
    <location>
        <begin position="467"/>
        <end position="495"/>
    </location>
</feature>
<keyword evidence="7" id="KW-0539">Nucleus</keyword>
<dbReference type="SUPFAM" id="SSF48371">
    <property type="entry name" value="ARM repeat"/>
    <property type="match status" value="1"/>
</dbReference>
<comment type="caution">
    <text evidence="10">The sequence shown here is derived from an EMBL/GenBank/DDBJ whole genome shotgun (WGS) entry which is preliminary data.</text>
</comment>
<evidence type="ECO:0000259" key="9">
    <source>
        <dbReference type="Pfam" id="PF25795"/>
    </source>
</evidence>
<sequence>MNITEFERLSKIFFESTNQNERILADKELKIILNEQNSVIPIFRFLFKSESYQVQHLSLLLLRDLVTRFWMKLEQETQQELQGRLINYISLIINTKYRELFTPATIVFSRIVKFGLPTDSKLKKINLVDSIQKEFFENNKSSDILIGLYLLTNLVTECNTPISPWETIIHHRLFLSWFRDEQLFSIFNLAANYLRLSTVGIDLNQGFNSEFTTEISENEQKFNEQNKNYFKNNENDQEEIDNYDFQDQNIPLKIFDSSLELILSILTFNFYFVNTPQDLDTSNTYTIRIPIKWCRNFKFKCTQILPSLIKQYLETSKHYNASENNNNNSSSNNLNSVSLETIRLSKILKCFSLLASVHSSLFIGNNQLLKQFLRYLLGSVLLISNNQDQLNQEDTLKIGFSQLNQKIIINWSFRQLGLSGFLENWLETIFECTIENLQINKINGINSNVIYYLASFWGNAATKSKKDLNNTKGGRSSYTNNSRGRGGNNNGTQLQDKDKLNLTENLIELFSLISKKLIQIKIEQLSNKNINENDNFERSIEDLFLPKSSFLSEIKVLRDLVRIEYPETQNFIVTQFDNYFQNLQNNNINEETILKISGIIIIFSNLISRFQVEINLMKKQESKKTKNRRSRRITFMLEANNNRSINNNNTNKGTGGIVGEGEGTGEGEGEGEVKGKKEKDDNFYLCGKLDIELIYKVIELIKWNEDLFIKTNQNERYTSLELSILYFLKKFLNVYHPNYYKKSNTFYKYLIEFIPDFKNEQDIFIFLFVQTLENMKTRFIHLNLILESLKFLRKLINPNIWPKKVFNSEPILNFLSNHNESDFPFLKSLSIHSSDKKIRILFYRCLTKLMVAEEIELNFLEKFENFLNPFEVIFLKIKEYLENNNSNNNNQNNNEEIIEEIFIFLFNFRGIFIEMSKSKYFVYLYDWLFPDKIKTLNLIFENFWHTWKVTNSILQLWIEFVKDNNEARLLDEFVQVNENKTNLFIRCKFCLQILSKFIQNYFSNIKFGDIDNNSSNVDREQYIKTLKLCFVLLKRIIKSLQANLGIFECYQDDTLNNSILSVLSLLSDFPHENLLIYPKLSKAYYSLLLTLTKEKMSIIINLNSSVFDLVFSTINIGLNSRDKKIFKKNCQILEKLLRFYFKNYNNKFTKNETKKELALIFHNVLLEYQDDLISIMGNFFQLVIYENEVNTWVISSSLLVLICLFQNNYMEIKNTIIDSIDDSQQGMEINNLFEQLMKPIENDLTSVNKYNFAHNLSIFRKNIRETGFLF</sequence>
<evidence type="ECO:0000256" key="6">
    <source>
        <dbReference type="ARBA" id="ARBA00022927"/>
    </source>
</evidence>
<organism evidence="10 11">
    <name type="scientific">Anaeramoeba flamelloides</name>
    <dbReference type="NCBI Taxonomy" id="1746091"/>
    <lineage>
        <taxon>Eukaryota</taxon>
        <taxon>Metamonada</taxon>
        <taxon>Anaeramoebidae</taxon>
        <taxon>Anaeramoeba</taxon>
    </lineage>
</organism>
<evidence type="ECO:0000313" key="10">
    <source>
        <dbReference type="EMBL" id="KAJ6247437.1"/>
    </source>
</evidence>
<evidence type="ECO:0000256" key="5">
    <source>
        <dbReference type="ARBA" id="ARBA00022490"/>
    </source>
</evidence>
<accession>A0ABQ8YSG5</accession>
<dbReference type="PANTHER" id="PTHR12596:SF2">
    <property type="entry name" value="EXPORTIN-7 ISOFORM X1"/>
    <property type="match status" value="1"/>
</dbReference>
<evidence type="ECO:0000313" key="11">
    <source>
        <dbReference type="Proteomes" id="UP001150062"/>
    </source>
</evidence>
<feature type="domain" description="Exportin-7/Ran-binding protein 17 TPR repeats" evidence="9">
    <location>
        <begin position="688"/>
        <end position="829"/>
    </location>
</feature>
<dbReference type="InterPro" id="IPR011989">
    <property type="entry name" value="ARM-like"/>
</dbReference>
<dbReference type="Proteomes" id="UP001150062">
    <property type="component" value="Unassembled WGS sequence"/>
</dbReference>
<feature type="compositionally biased region" description="Low complexity" evidence="8">
    <location>
        <begin position="473"/>
        <end position="483"/>
    </location>
</feature>
<evidence type="ECO:0000256" key="4">
    <source>
        <dbReference type="ARBA" id="ARBA00022448"/>
    </source>
</evidence>
<dbReference type="InterPro" id="IPR044189">
    <property type="entry name" value="XPO4/7-like"/>
</dbReference>
<evidence type="ECO:0000256" key="1">
    <source>
        <dbReference type="ARBA" id="ARBA00004123"/>
    </source>
</evidence>
<comment type="similarity">
    <text evidence="3">Belongs to the exportin family.</text>
</comment>
<reference evidence="10" key="1">
    <citation type="submission" date="2022-08" db="EMBL/GenBank/DDBJ databases">
        <title>Novel sulfate-reducing endosymbionts in the free-living metamonad Anaeramoeba.</title>
        <authorList>
            <person name="Jerlstrom-Hultqvist J."/>
            <person name="Cepicka I."/>
            <person name="Gallot-Lavallee L."/>
            <person name="Salas-Leiva D."/>
            <person name="Curtis B.A."/>
            <person name="Zahonova K."/>
            <person name="Pipaliya S."/>
            <person name="Dacks J."/>
            <person name="Roger A.J."/>
        </authorList>
    </citation>
    <scope>NUCLEOTIDE SEQUENCE</scope>
    <source>
        <strain evidence="10">Schooner1</strain>
    </source>
</reference>